<keyword evidence="4 15" id="KW-1003">Cell membrane</keyword>
<dbReference type="InterPro" id="IPR014018">
    <property type="entry name" value="SecA_motor_DEAD"/>
</dbReference>
<dbReference type="PROSITE" id="PS01312">
    <property type="entry name" value="SECA"/>
    <property type="match status" value="1"/>
</dbReference>
<dbReference type="InterPro" id="IPR027417">
    <property type="entry name" value="P-loop_NTPase"/>
</dbReference>
<dbReference type="AlphaFoldDB" id="A0A4U5JN98"/>
<dbReference type="SMART" id="SM00957">
    <property type="entry name" value="SecA_DEAD"/>
    <property type="match status" value="1"/>
</dbReference>
<keyword evidence="10 15" id="KW-0067">ATP-binding</keyword>
<evidence type="ECO:0000259" key="20">
    <source>
        <dbReference type="PROSITE" id="PS51196"/>
    </source>
</evidence>
<dbReference type="InterPro" id="IPR036266">
    <property type="entry name" value="SecA_Wing/Scaffold_sf"/>
</dbReference>
<evidence type="ECO:0000256" key="11">
    <source>
        <dbReference type="ARBA" id="ARBA00022927"/>
    </source>
</evidence>
<evidence type="ECO:0000259" key="19">
    <source>
        <dbReference type="PROSITE" id="PS51194"/>
    </source>
</evidence>
<evidence type="ECO:0000259" key="18">
    <source>
        <dbReference type="PROSITE" id="PS51192"/>
    </source>
</evidence>
<dbReference type="GO" id="GO:0006605">
    <property type="term" value="P:protein targeting"/>
    <property type="evidence" value="ECO:0007669"/>
    <property type="project" value="UniProtKB-UniRule"/>
</dbReference>
<dbReference type="GO" id="GO:0046872">
    <property type="term" value="F:metal ion binding"/>
    <property type="evidence" value="ECO:0007669"/>
    <property type="project" value="UniProtKB-KW"/>
</dbReference>
<evidence type="ECO:0000256" key="17">
    <source>
        <dbReference type="SAM" id="MobiDB-lite"/>
    </source>
</evidence>
<dbReference type="InterPro" id="IPR011116">
    <property type="entry name" value="SecA_Wing/Scaffold"/>
</dbReference>
<keyword evidence="13 15" id="KW-0811">Translocation</keyword>
<dbReference type="InterPro" id="IPR014001">
    <property type="entry name" value="Helicase_ATP-bd"/>
</dbReference>
<feature type="domain" description="Helicase ATP-binding" evidence="18">
    <location>
        <begin position="89"/>
        <end position="247"/>
    </location>
</feature>
<dbReference type="PROSITE" id="PS51194">
    <property type="entry name" value="HELICASE_CTER"/>
    <property type="match status" value="1"/>
</dbReference>
<dbReference type="RefSeq" id="WP_137268201.1">
    <property type="nucleotide sequence ID" value="NZ_SZUA01000003.1"/>
</dbReference>
<keyword evidence="3 15" id="KW-0813">Transport</keyword>
<dbReference type="NCBIfam" id="NF009538">
    <property type="entry name" value="PRK12904.1"/>
    <property type="match status" value="1"/>
</dbReference>
<dbReference type="SUPFAM" id="SSF81767">
    <property type="entry name" value="Pre-protein crosslinking domain of SecA"/>
    <property type="match status" value="1"/>
</dbReference>
<dbReference type="GO" id="GO:0005829">
    <property type="term" value="C:cytosol"/>
    <property type="evidence" value="ECO:0007669"/>
    <property type="project" value="TreeGrafter"/>
</dbReference>
<keyword evidence="8 15" id="KW-0547">Nucleotide-binding</keyword>
<evidence type="ECO:0000313" key="21">
    <source>
        <dbReference type="EMBL" id="TKR29798.1"/>
    </source>
</evidence>
<dbReference type="Gene3D" id="3.40.50.300">
    <property type="entry name" value="P-loop containing nucleotide triphosphate hydrolases"/>
    <property type="match status" value="2"/>
</dbReference>
<dbReference type="Proteomes" id="UP000308707">
    <property type="component" value="Unassembled WGS sequence"/>
</dbReference>
<keyword evidence="5 15" id="KW-0963">Cytoplasm</keyword>
<dbReference type="SUPFAM" id="SSF81886">
    <property type="entry name" value="Helical scaffold and wing domains of SecA"/>
    <property type="match status" value="1"/>
</dbReference>
<dbReference type="FunFam" id="3.40.50.300:FF:000334">
    <property type="entry name" value="Protein translocase subunit SecA"/>
    <property type="match status" value="1"/>
</dbReference>
<dbReference type="NCBIfam" id="TIGR00963">
    <property type="entry name" value="secA"/>
    <property type="match status" value="1"/>
</dbReference>
<dbReference type="InterPro" id="IPR020937">
    <property type="entry name" value="SecA_CS"/>
</dbReference>
<dbReference type="GO" id="GO:0043952">
    <property type="term" value="P:protein transport by the Sec complex"/>
    <property type="evidence" value="ECO:0007669"/>
    <property type="project" value="UniProtKB-ARBA"/>
</dbReference>
<keyword evidence="7" id="KW-0479">Metal-binding</keyword>
<dbReference type="HAMAP" id="MF_01382">
    <property type="entry name" value="SecA"/>
    <property type="match status" value="1"/>
</dbReference>
<keyword evidence="6" id="KW-0997">Cell inner membrane</keyword>
<dbReference type="GO" id="GO:0005524">
    <property type="term" value="F:ATP binding"/>
    <property type="evidence" value="ECO:0007669"/>
    <property type="project" value="UniProtKB-UniRule"/>
</dbReference>
<feature type="region of interest" description="Disordered" evidence="17">
    <location>
        <begin position="559"/>
        <end position="580"/>
    </location>
</feature>
<dbReference type="PROSITE" id="PS51192">
    <property type="entry name" value="HELICASE_ATP_BIND_1"/>
    <property type="match status" value="1"/>
</dbReference>
<reference evidence="21 22" key="1">
    <citation type="submission" date="2019-04" db="EMBL/GenBank/DDBJ databases">
        <title>Reference strain of H23.</title>
        <authorList>
            <person name="Luo X."/>
        </authorList>
    </citation>
    <scope>NUCLEOTIDE SEQUENCE [LARGE SCALE GENOMIC DNA]</scope>
    <source>
        <strain evidence="21 22">H23</strain>
    </source>
</reference>
<dbReference type="Gene3D" id="3.90.1440.10">
    <property type="entry name" value="SecA, preprotein cross-linking domain"/>
    <property type="match status" value="1"/>
</dbReference>
<protein>
    <recommendedName>
        <fullName evidence="15 16">Protein translocase subunit SecA</fullName>
        <ecNumber evidence="15">7.4.2.8</ecNumber>
    </recommendedName>
</protein>
<feature type="compositionally biased region" description="Basic and acidic residues" evidence="17">
    <location>
        <begin position="559"/>
        <end position="569"/>
    </location>
</feature>
<dbReference type="FunFam" id="3.90.1440.10:FF:000001">
    <property type="entry name" value="Preprotein translocase subunit SecA"/>
    <property type="match status" value="1"/>
</dbReference>
<gene>
    <name evidence="15 21" type="primary">secA</name>
    <name evidence="21" type="ORF">FCE95_16935</name>
</gene>
<accession>A0A4U5JN98</accession>
<comment type="subunit">
    <text evidence="15">Monomer and homodimer. Part of the essential Sec protein translocation apparatus which comprises SecA, SecYEG and auxiliary proteins SecDF-YajC and YidC.</text>
</comment>
<evidence type="ECO:0000256" key="2">
    <source>
        <dbReference type="ARBA" id="ARBA00007650"/>
    </source>
</evidence>
<evidence type="ECO:0000256" key="10">
    <source>
        <dbReference type="ARBA" id="ARBA00022840"/>
    </source>
</evidence>
<keyword evidence="11 15" id="KW-0653">Protein transport</keyword>
<comment type="subcellular location">
    <subcellularLocation>
        <location evidence="15">Cell membrane</location>
        <topology evidence="15">Peripheral membrane protein</topology>
        <orientation evidence="15">Cytoplasmic side</orientation>
    </subcellularLocation>
    <subcellularLocation>
        <location evidence="15">Cytoplasm</location>
    </subcellularLocation>
    <text evidence="15">Distribution is 50-50.</text>
</comment>
<feature type="binding site" evidence="15">
    <location>
        <position position="87"/>
    </location>
    <ligand>
        <name>ATP</name>
        <dbReference type="ChEBI" id="CHEBI:30616"/>
    </ligand>
</feature>
<keyword evidence="12 15" id="KW-1278">Translocase</keyword>
<feature type="domain" description="SecA family profile" evidence="20">
    <location>
        <begin position="3"/>
        <end position="617"/>
    </location>
</feature>
<dbReference type="SMART" id="SM00958">
    <property type="entry name" value="SecA_PP_bind"/>
    <property type="match status" value="1"/>
</dbReference>
<keyword evidence="14 15" id="KW-0472">Membrane</keyword>
<comment type="catalytic activity">
    <reaction evidence="15">
        <text>ATP + H2O + cellular proteinSide 1 = ADP + phosphate + cellular proteinSide 2.</text>
        <dbReference type="EC" id="7.4.2.8"/>
    </reaction>
</comment>
<feature type="domain" description="Helicase C-terminal" evidence="19">
    <location>
        <begin position="436"/>
        <end position="633"/>
    </location>
</feature>
<dbReference type="InterPro" id="IPR001650">
    <property type="entry name" value="Helicase_C-like"/>
</dbReference>
<dbReference type="FunFam" id="1.10.3060.10:FF:000003">
    <property type="entry name" value="Protein translocase subunit SecA"/>
    <property type="match status" value="1"/>
</dbReference>
<dbReference type="PANTHER" id="PTHR30612:SF0">
    <property type="entry name" value="CHLOROPLAST PROTEIN-TRANSPORTING ATPASE"/>
    <property type="match status" value="1"/>
</dbReference>
<evidence type="ECO:0000313" key="22">
    <source>
        <dbReference type="Proteomes" id="UP000308707"/>
    </source>
</evidence>
<dbReference type="SUPFAM" id="SSF52540">
    <property type="entry name" value="P-loop containing nucleoside triphosphate hydrolases"/>
    <property type="match status" value="2"/>
</dbReference>
<dbReference type="InterPro" id="IPR036670">
    <property type="entry name" value="SecA_X-link_sf"/>
</dbReference>
<dbReference type="PRINTS" id="PR00906">
    <property type="entry name" value="SECA"/>
</dbReference>
<dbReference type="Pfam" id="PF07517">
    <property type="entry name" value="SecA_DEAD"/>
    <property type="match status" value="1"/>
</dbReference>
<dbReference type="InterPro" id="IPR000185">
    <property type="entry name" value="SecA"/>
</dbReference>
<dbReference type="InterPro" id="IPR044722">
    <property type="entry name" value="SecA_SF2_C"/>
</dbReference>
<comment type="similarity">
    <text evidence="2 15 16">Belongs to the SecA family.</text>
</comment>
<evidence type="ECO:0000256" key="1">
    <source>
        <dbReference type="ARBA" id="ARBA00001947"/>
    </source>
</evidence>
<keyword evidence="22" id="KW-1185">Reference proteome</keyword>
<dbReference type="PANTHER" id="PTHR30612">
    <property type="entry name" value="SECA INNER MEMBRANE COMPONENT OF SEC PROTEIN SECRETION SYSTEM"/>
    <property type="match status" value="1"/>
</dbReference>
<evidence type="ECO:0000256" key="9">
    <source>
        <dbReference type="ARBA" id="ARBA00022833"/>
    </source>
</evidence>
<comment type="caution">
    <text evidence="21">The sequence shown here is derived from an EMBL/GenBank/DDBJ whole genome shotgun (WGS) entry which is preliminary data.</text>
</comment>
<dbReference type="OrthoDB" id="9805579at2"/>
<dbReference type="Pfam" id="PF02810">
    <property type="entry name" value="SEC-C"/>
    <property type="match status" value="1"/>
</dbReference>
<dbReference type="Pfam" id="PF07516">
    <property type="entry name" value="SecA_SW"/>
    <property type="match status" value="1"/>
</dbReference>
<dbReference type="CDD" id="cd17928">
    <property type="entry name" value="DEXDc_SecA"/>
    <property type="match status" value="1"/>
</dbReference>
<name>A0A4U5JN98_9GAMM</name>
<comment type="cofactor">
    <cofactor evidence="1">
        <name>Zn(2+)</name>
        <dbReference type="ChEBI" id="CHEBI:29105"/>
    </cofactor>
</comment>
<evidence type="ECO:0000256" key="8">
    <source>
        <dbReference type="ARBA" id="ARBA00022741"/>
    </source>
</evidence>
<feature type="binding site" evidence="15">
    <location>
        <begin position="105"/>
        <end position="109"/>
    </location>
    <ligand>
        <name>ATP</name>
        <dbReference type="ChEBI" id="CHEBI:30616"/>
    </ligand>
</feature>
<dbReference type="EMBL" id="SZUA01000003">
    <property type="protein sequence ID" value="TKR29798.1"/>
    <property type="molecule type" value="Genomic_DNA"/>
</dbReference>
<dbReference type="CDD" id="cd18803">
    <property type="entry name" value="SF2_C_secA"/>
    <property type="match status" value="1"/>
</dbReference>
<dbReference type="GO" id="GO:0065002">
    <property type="term" value="P:intracellular protein transmembrane transport"/>
    <property type="evidence" value="ECO:0007669"/>
    <property type="project" value="UniProtKB-UniRule"/>
</dbReference>
<dbReference type="GO" id="GO:0031522">
    <property type="term" value="C:cell envelope Sec protein transport complex"/>
    <property type="evidence" value="ECO:0007669"/>
    <property type="project" value="TreeGrafter"/>
</dbReference>
<dbReference type="Gene3D" id="1.10.3060.10">
    <property type="entry name" value="Helical scaffold and wing domains of SecA"/>
    <property type="match status" value="1"/>
</dbReference>
<sequence length="911" mass="102080">MLNSLLTRVFGSRNDRLLRQLDRVVAKINALEPELQKLSDAELQAKTPEFQKRIADGESLDKLLPEAFAVCREASKRVLGMRHYDVQLIGGMVLHLGKIAEMRTGEGKTLVATLPVYLNALAGKGVHVVTVNDYLARRDSAWMGKLYNWLGLSVGVVYPGMPHSDKGAAYASDITYGTNNEFGFDYLRDNMALAKEDRFQRGLNYAIVDEVDSILIDEARTPLIISGPADESPELYHKVDAIVPKLSRQKTEEGDGDYWVDEKGKQVHLSEAGQEHAEDLLRKAGVLSGEDGLYDAHNIHVVHHLNAALRAHAIYQRDVDYIVRDGEVIIVDEFTGRTLPGRRWSDGLHQAVEAKERVNVQRENQTLASITFQNLFRMYNKLSGMTGTADTEAFEFQNIYGLEVIVIPTNKPMVRKDHSDQVFLNRAGKYRAVVNEIKEANARMQPVLVGTTSIEVSEMLSEQLQEAGVPHEVLNAKQHEREAHIVAQAGRPGAVTIATNMAGRGTDIVLGGSLEAELAALEAQGEVDEVTRARVKAEWQQRHDAVKAAGGLHIVGTERHESRRIDNQLRGRSGRQGDPGSSRFYLSLEDNLMRIFAADWVQRMMARMGLKEDDIIESPLVTKQIANAQRKVEAHNFDIRKNLLDFDDVNNDQRKVIYQQRDELLEAESVHENVVGIREDVVADMVARFVPPNSIDEQWDLPGLEAELANEFGLQLSLTDLVQRSDELDAGQLAQHVQDAVAKQFDDKEAQVGGETMRMLERHIMLNVLDQNWKEHLARMDYLRQGIHLRGYAQKQPKQEYKREAFELFGEMLDKVKREVVTLLARVRIRTEEEVAALEAEERRQAAAVAQQMQFQHRDAGGYGADEEAAQAQAGLPELSVERATGPKVGRNDPCPCGSGKKFKYCHGQLA</sequence>
<comment type="function">
    <text evidence="15">Part of the Sec protein translocase complex. Interacts with the SecYEG preprotein conducting channel. Has a central role in coupling the hydrolysis of ATP to the transfer of proteins into and across the cell membrane, serving both as a receptor for the preprotein-SecB complex and as an ATP-driven molecular motor driving the stepwise translocation of polypeptide chains across the membrane.</text>
</comment>
<feature type="binding site" evidence="15">
    <location>
        <position position="507"/>
    </location>
    <ligand>
        <name>ATP</name>
        <dbReference type="ChEBI" id="CHEBI:30616"/>
    </ligand>
</feature>
<dbReference type="Pfam" id="PF21090">
    <property type="entry name" value="P-loop_SecA"/>
    <property type="match status" value="1"/>
</dbReference>
<dbReference type="GO" id="GO:0008564">
    <property type="term" value="F:protein-exporting ATPase activity"/>
    <property type="evidence" value="ECO:0007669"/>
    <property type="project" value="UniProtKB-EC"/>
</dbReference>
<evidence type="ECO:0000256" key="15">
    <source>
        <dbReference type="HAMAP-Rule" id="MF_01382"/>
    </source>
</evidence>
<evidence type="ECO:0000256" key="12">
    <source>
        <dbReference type="ARBA" id="ARBA00022967"/>
    </source>
</evidence>
<dbReference type="GO" id="GO:0017038">
    <property type="term" value="P:protein import"/>
    <property type="evidence" value="ECO:0007669"/>
    <property type="project" value="InterPro"/>
</dbReference>
<dbReference type="InterPro" id="IPR004027">
    <property type="entry name" value="SEC_C_motif"/>
</dbReference>
<evidence type="ECO:0000256" key="13">
    <source>
        <dbReference type="ARBA" id="ARBA00023010"/>
    </source>
</evidence>
<evidence type="ECO:0000256" key="7">
    <source>
        <dbReference type="ARBA" id="ARBA00022723"/>
    </source>
</evidence>
<dbReference type="InterPro" id="IPR011130">
    <property type="entry name" value="SecA_preprotein_X-link_dom"/>
</dbReference>
<dbReference type="GO" id="GO:0005886">
    <property type="term" value="C:plasma membrane"/>
    <property type="evidence" value="ECO:0007669"/>
    <property type="project" value="UniProtKB-SubCell"/>
</dbReference>
<evidence type="ECO:0000256" key="4">
    <source>
        <dbReference type="ARBA" id="ARBA00022475"/>
    </source>
</evidence>
<keyword evidence="9" id="KW-0862">Zinc</keyword>
<evidence type="ECO:0000256" key="5">
    <source>
        <dbReference type="ARBA" id="ARBA00022490"/>
    </source>
</evidence>
<dbReference type="Pfam" id="PF01043">
    <property type="entry name" value="SecA_PP_bind"/>
    <property type="match status" value="1"/>
</dbReference>
<evidence type="ECO:0000256" key="14">
    <source>
        <dbReference type="ARBA" id="ARBA00023136"/>
    </source>
</evidence>
<organism evidence="21 22">
    <name type="scientific">Luteimonas gilva</name>
    <dbReference type="NCBI Taxonomy" id="2572684"/>
    <lineage>
        <taxon>Bacteria</taxon>
        <taxon>Pseudomonadati</taxon>
        <taxon>Pseudomonadota</taxon>
        <taxon>Gammaproteobacteria</taxon>
        <taxon>Lysobacterales</taxon>
        <taxon>Lysobacteraceae</taxon>
        <taxon>Luteimonas</taxon>
    </lineage>
</organism>
<dbReference type="FunFam" id="3.40.50.300:FF:000113">
    <property type="entry name" value="Preprotein translocase subunit SecA"/>
    <property type="match status" value="1"/>
</dbReference>
<dbReference type="InterPro" id="IPR011115">
    <property type="entry name" value="SecA_DEAD"/>
</dbReference>
<evidence type="ECO:0000256" key="3">
    <source>
        <dbReference type="ARBA" id="ARBA00022448"/>
    </source>
</evidence>
<dbReference type="EC" id="7.4.2.8" evidence="15"/>
<proteinExistence type="inferred from homology"/>
<evidence type="ECO:0000256" key="16">
    <source>
        <dbReference type="RuleBase" id="RU003874"/>
    </source>
</evidence>
<dbReference type="PROSITE" id="PS51196">
    <property type="entry name" value="SECA_MOTOR_DEAD"/>
    <property type="match status" value="1"/>
</dbReference>
<evidence type="ECO:0000256" key="6">
    <source>
        <dbReference type="ARBA" id="ARBA00022519"/>
    </source>
</evidence>